<sequence>MVPGFADADRGRWFEIDRCVVSKFALTAKRQTAARRRWSAAKGRLTRAQKDGSAEKIAEARQRCDAAYAEFDAISKAVITEMQSIVGAGLERNERLLGQARRSWDAGSAVIEALRPKPGPGSHLV</sequence>
<dbReference type="EMBL" id="UGRU01000002">
    <property type="protein sequence ID" value="SUH71915.1"/>
    <property type="molecule type" value="Genomic_DNA"/>
</dbReference>
<dbReference type="AlphaFoldDB" id="A0A379X4U0"/>
<dbReference type="Proteomes" id="UP000255082">
    <property type="component" value="Unassembled WGS sequence"/>
</dbReference>
<accession>A0A379X4U0</accession>
<evidence type="ECO:0000313" key="1">
    <source>
        <dbReference type="EMBL" id="SUH71915.1"/>
    </source>
</evidence>
<gene>
    <name evidence="1" type="ORF">NCTC13184_07330</name>
</gene>
<organism evidence="1 2">
    <name type="scientific">Nocardia africana</name>
    <dbReference type="NCBI Taxonomy" id="134964"/>
    <lineage>
        <taxon>Bacteria</taxon>
        <taxon>Bacillati</taxon>
        <taxon>Actinomycetota</taxon>
        <taxon>Actinomycetes</taxon>
        <taxon>Mycobacteriales</taxon>
        <taxon>Nocardiaceae</taxon>
        <taxon>Nocardia</taxon>
    </lineage>
</organism>
<proteinExistence type="predicted"/>
<name>A0A379X4U0_9NOCA</name>
<protein>
    <submittedName>
        <fullName evidence="1">Uncharacterized protein</fullName>
    </submittedName>
</protein>
<evidence type="ECO:0000313" key="2">
    <source>
        <dbReference type="Proteomes" id="UP000255082"/>
    </source>
</evidence>
<reference evidence="1 2" key="1">
    <citation type="submission" date="2018-06" db="EMBL/GenBank/DDBJ databases">
        <authorList>
            <consortium name="Pathogen Informatics"/>
            <person name="Doyle S."/>
        </authorList>
    </citation>
    <scope>NUCLEOTIDE SEQUENCE [LARGE SCALE GENOMIC DNA]</scope>
    <source>
        <strain evidence="1 2">NCTC13184</strain>
    </source>
</reference>